<evidence type="ECO:0008006" key="3">
    <source>
        <dbReference type="Google" id="ProtNLM"/>
    </source>
</evidence>
<keyword evidence="2" id="KW-1185">Reference proteome</keyword>
<dbReference type="EMBL" id="SBII01000013">
    <property type="protein sequence ID" value="RWW92226.1"/>
    <property type="molecule type" value="Genomic_DNA"/>
</dbReference>
<dbReference type="AlphaFoldDB" id="A0A444GMH0"/>
<proteinExistence type="predicted"/>
<protein>
    <recommendedName>
        <fullName evidence="3">Right-handed parallel beta-helix repeat-containing protein</fullName>
    </recommendedName>
</protein>
<evidence type="ECO:0000313" key="1">
    <source>
        <dbReference type="EMBL" id="RWW92226.1"/>
    </source>
</evidence>
<dbReference type="RefSeq" id="WP_128391090.1">
    <property type="nucleotide sequence ID" value="NZ_SBII01000013.1"/>
</dbReference>
<sequence>MRHYLLFLFIGLTLCLTSCREDFQFEPSNGGLVFSRDTVYLDTVFTNIGSSTYTLKVYNRSNKDIKIPAIQLGQKENSKYRLMVDGVPGKVFNNVELLAKDSMFVFIETTIDYNEYANSKTDFLYTDNIEFTSTSGVQKVELVTLVQDAIFLFPRRDEEGNYESVPLSETDNTKIYGFNLSHDEHGDEFIWTKTKPYVVYGMATVPTGETLTVEPGARVHFHADSGLMVRPGASLKIGNETDAPTEANQVIFEGDRLEPEFSETPGQWSTIWLRPGSKAHNLNNLTIKNAVVGILSEGNDGTNKTLKLRNVQVYNSANVGLLARFSNIYGENVVIGNAGQASLACTLGGKYEFRHCTIANYSNSYNQVGLLIADSPDAATTTEFDNCIIYGSGSYGFLFDRKSTQPLNYTFNNCIIKFSDFSNQFKTNPLYQFDTDTEHYNSCYIAKNSTQFAPQFQDPKKNKLNIGPKSEAIGKANLSYLVPFDILGNSRTTKPDLGAYVNQEFPEED</sequence>
<comment type="caution">
    <text evidence="1">The sequence shown here is derived from an EMBL/GenBank/DDBJ whole genome shotgun (WGS) entry which is preliminary data.</text>
</comment>
<name>A0A444GMH0_9FLAO</name>
<accession>A0A444GMH0</accession>
<dbReference type="OrthoDB" id="1111178at2"/>
<organism evidence="1 2">
    <name type="scientific">Flavobacterium cerinum</name>
    <dbReference type="NCBI Taxonomy" id="2502784"/>
    <lineage>
        <taxon>Bacteria</taxon>
        <taxon>Pseudomonadati</taxon>
        <taxon>Bacteroidota</taxon>
        <taxon>Flavobacteriia</taxon>
        <taxon>Flavobacteriales</taxon>
        <taxon>Flavobacteriaceae</taxon>
        <taxon>Flavobacterium</taxon>
    </lineage>
</organism>
<dbReference type="SUPFAM" id="SSF51126">
    <property type="entry name" value="Pectin lyase-like"/>
    <property type="match status" value="1"/>
</dbReference>
<evidence type="ECO:0000313" key="2">
    <source>
        <dbReference type="Proteomes" id="UP000287527"/>
    </source>
</evidence>
<dbReference type="Proteomes" id="UP000287527">
    <property type="component" value="Unassembled WGS sequence"/>
</dbReference>
<reference evidence="1 2" key="1">
    <citation type="submission" date="2019-01" db="EMBL/GenBank/DDBJ databases">
        <title>Flavobacterium sp. nov.,isolated from freshwater.</title>
        <authorList>
            <person name="Zhang R."/>
            <person name="Du Z.-J."/>
        </authorList>
    </citation>
    <scope>NUCLEOTIDE SEQUENCE [LARGE SCALE GENOMIC DNA]</scope>
    <source>
        <strain evidence="1 2">1E403</strain>
    </source>
</reference>
<gene>
    <name evidence="1" type="ORF">EPI11_16515</name>
</gene>
<dbReference type="InterPro" id="IPR011050">
    <property type="entry name" value="Pectin_lyase_fold/virulence"/>
</dbReference>